<sequence length="234" mass="26626">MFELIKRWLFRLLLLALMLPILLVSAGKYIDPPIWGWQLHREWFPPQGYPPRAAHQWVPMAAISPNVQLAVIAAEDQHFPDHYGVDINAILTILKQTGSDGPSRGGSTITQQTAKNLFLFPSRTFLRKGAELYFALWMELLWDKSRILEVYLNIVEFGPGLFGVEAASQTFFGIPASRLSAQQAAQLAAVLPNPYRMEPAPMTRYVQQRSRWIRQQMRQLGLQTVNKLKPVSAE</sequence>
<dbReference type="GO" id="GO:0005886">
    <property type="term" value="C:plasma membrane"/>
    <property type="evidence" value="ECO:0007669"/>
    <property type="project" value="UniProtKB-SubCell"/>
</dbReference>
<dbReference type="SUPFAM" id="SSF53955">
    <property type="entry name" value="Lysozyme-like"/>
    <property type="match status" value="1"/>
</dbReference>
<proteinExistence type="inferred from homology"/>
<dbReference type="GO" id="GO:0009252">
    <property type="term" value="P:peptidoglycan biosynthetic process"/>
    <property type="evidence" value="ECO:0007669"/>
    <property type="project" value="UniProtKB-UniRule"/>
</dbReference>
<comment type="pathway">
    <text evidence="11">Cell wall biogenesis; peptidoglycan biosynthesis.</text>
</comment>
<dbReference type="InterPro" id="IPR001264">
    <property type="entry name" value="Glyco_trans_51"/>
</dbReference>
<keyword evidence="5 11" id="KW-0812">Transmembrane</keyword>
<protein>
    <recommendedName>
        <fullName evidence="11">Biosynthetic peptidoglycan transglycosylase</fullName>
        <ecNumber evidence="11">2.4.99.28</ecNumber>
    </recommendedName>
    <alternativeName>
        <fullName evidence="11">Glycan polymerase</fullName>
    </alternativeName>
    <alternativeName>
        <fullName evidence="11">Peptidoglycan glycosyltransferase MtgA</fullName>
        <shortName evidence="11">PGT</shortName>
    </alternativeName>
</protein>
<keyword evidence="6 11" id="KW-0133">Cell shape</keyword>
<evidence type="ECO:0000256" key="1">
    <source>
        <dbReference type="ARBA" id="ARBA00022475"/>
    </source>
</evidence>
<evidence type="ECO:0000256" key="5">
    <source>
        <dbReference type="ARBA" id="ARBA00022692"/>
    </source>
</evidence>
<evidence type="ECO:0000256" key="6">
    <source>
        <dbReference type="ARBA" id="ARBA00022960"/>
    </source>
</evidence>
<dbReference type="HOGENOM" id="CLU_006354_1_1_6"/>
<keyword evidence="9 11" id="KW-0472">Membrane</keyword>
<keyword evidence="1 11" id="KW-1003">Cell membrane</keyword>
<keyword evidence="2 11" id="KW-0997">Cell inner membrane</keyword>
<dbReference type="Gene3D" id="1.10.3810.10">
    <property type="entry name" value="Biosynthetic peptidoglycan transglycosylase-like"/>
    <property type="match status" value="1"/>
</dbReference>
<name>A0A0C5WRL7_9GAMM</name>
<dbReference type="STRING" id="658445.H744_2c1014"/>
<accession>A0A0C5WRL7</accession>
<dbReference type="KEGG" id="pgb:H744_2c1014"/>
<reference evidence="13 14" key="1">
    <citation type="submission" date="2013-05" db="EMBL/GenBank/DDBJ databases">
        <title>Complete genome sequence of the lipase-producing bacterium Photobacterium gaetbulicola Gung47.</title>
        <authorList>
            <person name="Kim Y.-O."/>
        </authorList>
    </citation>
    <scope>NUCLEOTIDE SEQUENCE [LARGE SCALE GENOMIC DNA]</scope>
    <source>
        <strain evidence="13 14">Gung47</strain>
    </source>
</reference>
<dbReference type="InterPro" id="IPR023346">
    <property type="entry name" value="Lysozyme-like_dom_sf"/>
</dbReference>
<keyword evidence="14" id="KW-1185">Reference proteome</keyword>
<evidence type="ECO:0000256" key="4">
    <source>
        <dbReference type="ARBA" id="ARBA00022679"/>
    </source>
</evidence>
<dbReference type="GO" id="GO:0009274">
    <property type="term" value="C:peptidoglycan-based cell wall"/>
    <property type="evidence" value="ECO:0007669"/>
    <property type="project" value="InterPro"/>
</dbReference>
<dbReference type="PANTHER" id="PTHR30400">
    <property type="entry name" value="MONOFUNCTIONAL BIOSYNTHETIC PEPTIDOGLYCAN TRANSGLYCOSYLASE"/>
    <property type="match status" value="1"/>
</dbReference>
<keyword evidence="3 11" id="KW-0328">Glycosyltransferase</keyword>
<dbReference type="InterPro" id="IPR011812">
    <property type="entry name" value="Pep_trsgly"/>
</dbReference>
<evidence type="ECO:0000256" key="9">
    <source>
        <dbReference type="ARBA" id="ARBA00023136"/>
    </source>
</evidence>
<gene>
    <name evidence="11" type="primary">mtgA</name>
    <name evidence="13" type="ORF">H744_2c1014</name>
</gene>
<evidence type="ECO:0000259" key="12">
    <source>
        <dbReference type="Pfam" id="PF00912"/>
    </source>
</evidence>
<comment type="function">
    <text evidence="11">Peptidoglycan polymerase that catalyzes glycan chain elongation from lipid-linked precursors.</text>
</comment>
<evidence type="ECO:0000256" key="10">
    <source>
        <dbReference type="ARBA" id="ARBA00023316"/>
    </source>
</evidence>
<evidence type="ECO:0000256" key="2">
    <source>
        <dbReference type="ARBA" id="ARBA00022519"/>
    </source>
</evidence>
<dbReference type="GO" id="GO:0016763">
    <property type="term" value="F:pentosyltransferase activity"/>
    <property type="evidence" value="ECO:0007669"/>
    <property type="project" value="InterPro"/>
</dbReference>
<comment type="similarity">
    <text evidence="11">Belongs to the glycosyltransferase 51 family.</text>
</comment>
<dbReference type="EMBL" id="CP005974">
    <property type="protein sequence ID" value="AJR07719.1"/>
    <property type="molecule type" value="Genomic_DNA"/>
</dbReference>
<dbReference type="EC" id="2.4.99.28" evidence="11"/>
<dbReference type="GO" id="GO:0008955">
    <property type="term" value="F:peptidoglycan glycosyltransferase activity"/>
    <property type="evidence" value="ECO:0007669"/>
    <property type="project" value="UniProtKB-UniRule"/>
</dbReference>
<evidence type="ECO:0000256" key="8">
    <source>
        <dbReference type="ARBA" id="ARBA00022989"/>
    </source>
</evidence>
<dbReference type="GO" id="GO:0008360">
    <property type="term" value="P:regulation of cell shape"/>
    <property type="evidence" value="ECO:0007669"/>
    <property type="project" value="UniProtKB-KW"/>
</dbReference>
<dbReference type="UniPathway" id="UPA00219"/>
<dbReference type="Pfam" id="PF00912">
    <property type="entry name" value="Transgly"/>
    <property type="match status" value="1"/>
</dbReference>
<evidence type="ECO:0000256" key="3">
    <source>
        <dbReference type="ARBA" id="ARBA00022676"/>
    </source>
</evidence>
<keyword evidence="10 11" id="KW-0961">Cell wall biogenesis/degradation</keyword>
<keyword evidence="8 11" id="KW-1133">Transmembrane helix</keyword>
<keyword evidence="4 11" id="KW-0808">Transferase</keyword>
<evidence type="ECO:0000313" key="14">
    <source>
        <dbReference type="Proteomes" id="UP000032303"/>
    </source>
</evidence>
<keyword evidence="7 11" id="KW-0573">Peptidoglycan synthesis</keyword>
<dbReference type="InterPro" id="IPR036950">
    <property type="entry name" value="PBP_transglycosylase"/>
</dbReference>
<comment type="subcellular location">
    <subcellularLocation>
        <location evidence="11">Cell inner membrane</location>
        <topology evidence="11">Single-pass membrane protein</topology>
    </subcellularLocation>
</comment>
<dbReference type="NCBIfam" id="TIGR02070">
    <property type="entry name" value="mono_pep_trsgly"/>
    <property type="match status" value="1"/>
</dbReference>
<evidence type="ECO:0000256" key="7">
    <source>
        <dbReference type="ARBA" id="ARBA00022984"/>
    </source>
</evidence>
<dbReference type="PATRIC" id="fig|658445.3.peg.2914"/>
<dbReference type="PANTHER" id="PTHR30400:SF0">
    <property type="entry name" value="BIOSYNTHETIC PEPTIDOGLYCAN TRANSGLYCOSYLASE"/>
    <property type="match status" value="1"/>
</dbReference>
<comment type="catalytic activity">
    <reaction evidence="11">
        <text>[GlcNAc-(1-&gt;4)-Mur2Ac(oyl-L-Ala-gamma-D-Glu-L-Lys-D-Ala-D-Ala)](n)-di-trans,octa-cis-undecaprenyl diphosphate + beta-D-GlcNAc-(1-&gt;4)-Mur2Ac(oyl-L-Ala-gamma-D-Glu-L-Lys-D-Ala-D-Ala)-di-trans,octa-cis-undecaprenyl diphosphate = [GlcNAc-(1-&gt;4)-Mur2Ac(oyl-L-Ala-gamma-D-Glu-L-Lys-D-Ala-D-Ala)](n+1)-di-trans,octa-cis-undecaprenyl diphosphate + di-trans,octa-cis-undecaprenyl diphosphate + H(+)</text>
        <dbReference type="Rhea" id="RHEA:23708"/>
        <dbReference type="Rhea" id="RHEA-COMP:9602"/>
        <dbReference type="Rhea" id="RHEA-COMP:9603"/>
        <dbReference type="ChEBI" id="CHEBI:15378"/>
        <dbReference type="ChEBI" id="CHEBI:58405"/>
        <dbReference type="ChEBI" id="CHEBI:60033"/>
        <dbReference type="ChEBI" id="CHEBI:78435"/>
        <dbReference type="EC" id="2.4.99.28"/>
    </reaction>
</comment>
<dbReference type="GO" id="GO:0071555">
    <property type="term" value="P:cell wall organization"/>
    <property type="evidence" value="ECO:0007669"/>
    <property type="project" value="UniProtKB-KW"/>
</dbReference>
<dbReference type="AlphaFoldDB" id="A0A0C5WRL7"/>
<dbReference type="Proteomes" id="UP000032303">
    <property type="component" value="Chromosome 2"/>
</dbReference>
<dbReference type="HAMAP" id="MF_00766">
    <property type="entry name" value="PGT_MtgA"/>
    <property type="match status" value="1"/>
</dbReference>
<evidence type="ECO:0000313" key="13">
    <source>
        <dbReference type="EMBL" id="AJR07719.1"/>
    </source>
</evidence>
<dbReference type="OrthoDB" id="9766909at2"/>
<organism evidence="13 14">
    <name type="scientific">Photobacterium gaetbulicola Gung47</name>
    <dbReference type="NCBI Taxonomy" id="658445"/>
    <lineage>
        <taxon>Bacteria</taxon>
        <taxon>Pseudomonadati</taxon>
        <taxon>Pseudomonadota</taxon>
        <taxon>Gammaproteobacteria</taxon>
        <taxon>Vibrionales</taxon>
        <taxon>Vibrionaceae</taxon>
        <taxon>Photobacterium</taxon>
    </lineage>
</organism>
<feature type="domain" description="Glycosyl transferase family 51" evidence="12">
    <location>
        <begin position="53"/>
        <end position="217"/>
    </location>
</feature>
<evidence type="ECO:0000256" key="11">
    <source>
        <dbReference type="HAMAP-Rule" id="MF_00766"/>
    </source>
</evidence>